<dbReference type="RefSeq" id="WP_130160500.1">
    <property type="nucleotide sequence ID" value="NZ_SGIS01000092.1"/>
</dbReference>
<evidence type="ECO:0000313" key="3">
    <source>
        <dbReference type="Proteomes" id="UP000292085"/>
    </source>
</evidence>
<comment type="caution">
    <text evidence="2">The sequence shown here is derived from an EMBL/GenBank/DDBJ whole genome shotgun (WGS) entry which is preliminary data.</text>
</comment>
<reference evidence="2 3" key="1">
    <citation type="submission" date="2019-02" db="EMBL/GenBank/DDBJ databases">
        <authorList>
            <person name="Li Y."/>
        </authorList>
    </citation>
    <scope>NUCLEOTIDE SEQUENCE [LARGE SCALE GENOMIC DNA]</scope>
    <source>
        <strain evidence="2 3">3-7</strain>
    </source>
</reference>
<keyword evidence="1" id="KW-0812">Transmembrane</keyword>
<proteinExistence type="predicted"/>
<name>A0A4V2DBT3_9SPHN</name>
<organism evidence="2 3">
    <name type="scientific">Sphingomonas populi</name>
    <dbReference type="NCBI Taxonomy" id="2484750"/>
    <lineage>
        <taxon>Bacteria</taxon>
        <taxon>Pseudomonadati</taxon>
        <taxon>Pseudomonadota</taxon>
        <taxon>Alphaproteobacteria</taxon>
        <taxon>Sphingomonadales</taxon>
        <taxon>Sphingomonadaceae</taxon>
        <taxon>Sphingomonas</taxon>
    </lineage>
</organism>
<evidence type="ECO:0000313" key="2">
    <source>
        <dbReference type="EMBL" id="RZF59088.1"/>
    </source>
</evidence>
<keyword evidence="3" id="KW-1185">Reference proteome</keyword>
<sequence>MRIGHYRNLLYGHQSSMPFEGTTTASQYFENSDAYAFLITLMSFITVFFAKYRYTASRIQQERRNIVRICHPCVARTERRLPPLFALLDPFAI</sequence>
<dbReference type="Proteomes" id="UP000292085">
    <property type="component" value="Unassembled WGS sequence"/>
</dbReference>
<evidence type="ECO:0000256" key="1">
    <source>
        <dbReference type="SAM" id="Phobius"/>
    </source>
</evidence>
<keyword evidence="1" id="KW-0472">Membrane</keyword>
<protein>
    <submittedName>
        <fullName evidence="2">Uncharacterized protein</fullName>
    </submittedName>
</protein>
<gene>
    <name evidence="2" type="ORF">EWE75_23630</name>
</gene>
<accession>A0A4V2DBT3</accession>
<feature type="transmembrane region" description="Helical" evidence="1">
    <location>
        <begin position="34"/>
        <end position="54"/>
    </location>
</feature>
<dbReference type="AlphaFoldDB" id="A0A4V2DBT3"/>
<keyword evidence="1" id="KW-1133">Transmembrane helix</keyword>
<dbReference type="EMBL" id="SGIS01000092">
    <property type="protein sequence ID" value="RZF59088.1"/>
    <property type="molecule type" value="Genomic_DNA"/>
</dbReference>